<gene>
    <name evidence="1" type="ORF">PN492_20355</name>
</gene>
<evidence type="ECO:0000313" key="2">
    <source>
        <dbReference type="Proteomes" id="UP001212123"/>
    </source>
</evidence>
<dbReference type="Gene3D" id="1.20.1440.60">
    <property type="entry name" value="23S rRNA-intervening sequence"/>
    <property type="match status" value="1"/>
</dbReference>
<reference evidence="1 2" key="1">
    <citation type="submission" date="2023-01" db="EMBL/GenBank/DDBJ databases">
        <title>Genomes from the Australian National Cyanobacteria Reference Collection.</title>
        <authorList>
            <person name="Willis A."/>
            <person name="Lee E.M.F."/>
        </authorList>
    </citation>
    <scope>NUCLEOTIDE SEQUENCE [LARGE SCALE GENOMIC DNA]</scope>
    <source>
        <strain evidence="1 2">CS-537/01</strain>
    </source>
</reference>
<dbReference type="Proteomes" id="UP001212123">
    <property type="component" value="Unassembled WGS sequence"/>
</dbReference>
<accession>A0ABT5AA75</accession>
<proteinExistence type="predicted"/>
<dbReference type="InterPro" id="IPR012657">
    <property type="entry name" value="23S_rRNA-intervening_sequence"/>
</dbReference>
<organism evidence="1 2">
    <name type="scientific">Dolichospermum circinale CS-537/01</name>
    <dbReference type="NCBI Taxonomy" id="3021739"/>
    <lineage>
        <taxon>Bacteria</taxon>
        <taxon>Bacillati</taxon>
        <taxon>Cyanobacteriota</taxon>
        <taxon>Cyanophyceae</taxon>
        <taxon>Nostocales</taxon>
        <taxon>Aphanizomenonaceae</taxon>
        <taxon>Dolichospermum</taxon>
        <taxon>Dolichospermum circinale</taxon>
    </lineage>
</organism>
<dbReference type="PANTHER" id="PTHR38471">
    <property type="entry name" value="FOUR HELIX BUNDLE PROTEIN"/>
    <property type="match status" value="1"/>
</dbReference>
<comment type="caution">
    <text evidence="1">The sequence shown here is derived from an EMBL/GenBank/DDBJ whole genome shotgun (WGS) entry which is preliminary data.</text>
</comment>
<evidence type="ECO:0000313" key="1">
    <source>
        <dbReference type="EMBL" id="MDB9488875.1"/>
    </source>
</evidence>
<dbReference type="NCBIfam" id="NF008911">
    <property type="entry name" value="PRK12275.1-2"/>
    <property type="match status" value="1"/>
</dbReference>
<protein>
    <submittedName>
        <fullName evidence="1">Four helix bundle protein</fullName>
    </submittedName>
</protein>
<dbReference type="RefSeq" id="WP_271806297.1">
    <property type="nucleotide sequence ID" value="NZ_JAQMTU010000127.1"/>
</dbReference>
<sequence length="133" mass="15356">MEGTLNWEQGTEGMSDINDFKDLIIWQKGIDIAQRCYFLTKLFPKDELYGMVQQVRRSAVSIPANISEGYGRRYRGEYIRFLSIAQGSVNELETHLILSHRVGLCSEKDVEMILNLLKEEGRMIISLIKKLEN</sequence>
<dbReference type="NCBIfam" id="TIGR02436">
    <property type="entry name" value="four helix bundle protein"/>
    <property type="match status" value="1"/>
</dbReference>
<dbReference type="PANTHER" id="PTHR38471:SF2">
    <property type="entry name" value="FOUR HELIX BUNDLE PROTEIN"/>
    <property type="match status" value="1"/>
</dbReference>
<dbReference type="SUPFAM" id="SSF158446">
    <property type="entry name" value="IVS-encoded protein-like"/>
    <property type="match status" value="1"/>
</dbReference>
<name>A0ABT5AA75_9CYAN</name>
<dbReference type="InterPro" id="IPR036583">
    <property type="entry name" value="23S_rRNA_IVS_sf"/>
</dbReference>
<dbReference type="Pfam" id="PF05635">
    <property type="entry name" value="23S_rRNA_IVP"/>
    <property type="match status" value="1"/>
</dbReference>
<dbReference type="CDD" id="cd16377">
    <property type="entry name" value="23S_rRNA_IVP_like"/>
    <property type="match status" value="1"/>
</dbReference>
<dbReference type="EMBL" id="JAQMTU010000127">
    <property type="protein sequence ID" value="MDB9488875.1"/>
    <property type="molecule type" value="Genomic_DNA"/>
</dbReference>
<keyword evidence="2" id="KW-1185">Reference proteome</keyword>